<name>A0A8I1GDE0_9HYPH</name>
<dbReference type="RefSeq" id="WP_199502534.1">
    <property type="nucleotide sequence ID" value="NZ_JAEMUK010000083.1"/>
</dbReference>
<organism evidence="6 7">
    <name type="scientific">Rhodomicrobium udaipurense</name>
    <dbReference type="NCBI Taxonomy" id="1202716"/>
    <lineage>
        <taxon>Bacteria</taxon>
        <taxon>Pseudomonadati</taxon>
        <taxon>Pseudomonadota</taxon>
        <taxon>Alphaproteobacteria</taxon>
        <taxon>Hyphomicrobiales</taxon>
        <taxon>Hyphomicrobiaceae</taxon>
        <taxon>Rhodomicrobium</taxon>
    </lineage>
</organism>
<dbReference type="PANTHER" id="PTHR22762">
    <property type="entry name" value="ALPHA-GLUCOSIDASE"/>
    <property type="match status" value="1"/>
</dbReference>
<dbReference type="InterPro" id="IPR011013">
    <property type="entry name" value="Gal_mutarotase_sf_dom"/>
</dbReference>
<keyword evidence="7" id="KW-1185">Reference proteome</keyword>
<feature type="domain" description="Glycosyl hydrolase family 31 C-terminal" evidence="5">
    <location>
        <begin position="604"/>
        <end position="690"/>
    </location>
</feature>
<evidence type="ECO:0000259" key="4">
    <source>
        <dbReference type="Pfam" id="PF13802"/>
    </source>
</evidence>
<comment type="caution">
    <text evidence="6">The sequence shown here is derived from an EMBL/GenBank/DDBJ whole genome shotgun (WGS) entry which is preliminary data.</text>
</comment>
<dbReference type="InterPro" id="IPR013780">
    <property type="entry name" value="Glyco_hydro_b"/>
</dbReference>
<dbReference type="AlphaFoldDB" id="A0A8I1GDE0"/>
<evidence type="ECO:0000259" key="5">
    <source>
        <dbReference type="Pfam" id="PF21365"/>
    </source>
</evidence>
<keyword evidence="2 6" id="KW-0378">Hydrolase</keyword>
<dbReference type="Pfam" id="PF21365">
    <property type="entry name" value="Glyco_hydro_31_3rd"/>
    <property type="match status" value="1"/>
</dbReference>
<evidence type="ECO:0000256" key="1">
    <source>
        <dbReference type="ARBA" id="ARBA00007806"/>
    </source>
</evidence>
<evidence type="ECO:0000313" key="6">
    <source>
        <dbReference type="EMBL" id="MBJ7544998.1"/>
    </source>
</evidence>
<dbReference type="SUPFAM" id="SSF74650">
    <property type="entry name" value="Galactose mutarotase-like"/>
    <property type="match status" value="1"/>
</dbReference>
<feature type="domain" description="Glycoside hydrolase family 31 TIM barrel" evidence="3">
    <location>
        <begin position="267"/>
        <end position="595"/>
    </location>
</feature>
<sequence>MRVLTGGILLSAAGNRAEIELERGYRLTLSFHAARTARLLVTRPHGLRCPRTWSLSPELSGDDAIDGRDRLDETGLPNEPIRTADETPRAITIETALMRAEIRRAPLAVTWSFREHQDEPFRMALTDRQTQSYLFDERGNRFAHYVESDPATACYGFGEKTGEANKRGRRLRMKTSDAMGYDAETSDPLYKHIPFFIALRPDASAPAVGLFYDNLSHAAFDMGQEIDAYHGPFTSFEAEDGDLDLWLFFGGSARDITPAFTALTGRTAMPPRWSLSYSGSTMHYTEAPDAERQLTGFLAQIHEHDLPCGSFHLSSGYTKRGEGRYVFTWDRTRFPEPLRVAAAFNECGVRLIANVKPAMLTDHPRFGEVERFGGFVREAEGERPHLAQFWSGKAAYLDFTNPETSAWWTAQVKAQLLDHGIAATWNDNNEFEVWDGEARADVNWRGGTMACLRPVQTNLMLRASDRAQREHAPRKRPFLVSRSGGPGLQRYAQTWTGDNATSWKTLRYNMRMGHGLSLSAIYNFGHDVGGFAGPKPDPELFMRWIEQGVFWPRFSIHSWNDDGSVNEPWMYTELLPLVREVFQLRERLVPLLYTLLWRAHAHHEPVLRPLFYDFPSEAEAYGEHDAFMLGADMLVAPVVEDGARERRVWLPDTPGGWYALQGGAHFQPGWHKVDAPLGRAPAFVRAGAVLPLGPSPSWEIGPLTLRIFPGGHGRSTFSIFDDDGESVFDLSSPPCILAVASEWRATRLALRIERAGNRAARWPHICFEDETGQSIPVAVNELQDVRRLQMSELPFKAPL</sequence>
<dbReference type="SUPFAM" id="SSF51445">
    <property type="entry name" value="(Trans)glycosidases"/>
    <property type="match status" value="1"/>
</dbReference>
<feature type="domain" description="Glycoside hydrolase family 31 N-terminal" evidence="4">
    <location>
        <begin position="27"/>
        <end position="221"/>
    </location>
</feature>
<evidence type="ECO:0000259" key="3">
    <source>
        <dbReference type="Pfam" id="PF01055"/>
    </source>
</evidence>
<dbReference type="Pfam" id="PF01055">
    <property type="entry name" value="Glyco_hydro_31_2nd"/>
    <property type="match status" value="1"/>
</dbReference>
<dbReference type="GO" id="GO:0005975">
    <property type="term" value="P:carbohydrate metabolic process"/>
    <property type="evidence" value="ECO:0007669"/>
    <property type="project" value="InterPro"/>
</dbReference>
<reference evidence="6 7" key="1">
    <citation type="submission" date="2020-12" db="EMBL/GenBank/DDBJ databases">
        <title>Revised draft genomes of Rhodomicrobium vannielii ATCC 17100 and Rhodomicrobium udaipurense JA643.</title>
        <authorList>
            <person name="Conners E.M."/>
            <person name="Davenport E.J."/>
            <person name="Bose A."/>
        </authorList>
    </citation>
    <scope>NUCLEOTIDE SEQUENCE [LARGE SCALE GENOMIC DNA]</scope>
    <source>
        <strain evidence="6 7">JA643</strain>
    </source>
</reference>
<protein>
    <submittedName>
        <fullName evidence="6">Glycoside hydrolase family 31 protein</fullName>
    </submittedName>
</protein>
<gene>
    <name evidence="6" type="ORF">JDN41_15695</name>
</gene>
<keyword evidence="2" id="KW-0326">Glycosidase</keyword>
<dbReference type="InterPro" id="IPR048395">
    <property type="entry name" value="Glyco_hydro_31_C"/>
</dbReference>
<dbReference type="Pfam" id="PF13802">
    <property type="entry name" value="Gal_mutarotas_2"/>
    <property type="match status" value="1"/>
</dbReference>
<dbReference type="Gene3D" id="2.60.40.1760">
    <property type="entry name" value="glycosyl hydrolase (family 31)"/>
    <property type="match status" value="1"/>
</dbReference>
<dbReference type="PANTHER" id="PTHR22762:SF165">
    <property type="entry name" value="PUTATIVE (AFU_ORTHOLOGUE AFUA_1G06560)-RELATED"/>
    <property type="match status" value="1"/>
</dbReference>
<evidence type="ECO:0000256" key="2">
    <source>
        <dbReference type="RuleBase" id="RU361185"/>
    </source>
</evidence>
<dbReference type="EMBL" id="JAEMUK010000083">
    <property type="protein sequence ID" value="MBJ7544998.1"/>
    <property type="molecule type" value="Genomic_DNA"/>
</dbReference>
<comment type="similarity">
    <text evidence="1 2">Belongs to the glycosyl hydrolase 31 family.</text>
</comment>
<dbReference type="CDD" id="cd14752">
    <property type="entry name" value="GH31_N"/>
    <property type="match status" value="1"/>
</dbReference>
<dbReference type="Gene3D" id="3.20.20.80">
    <property type="entry name" value="Glycosidases"/>
    <property type="match status" value="1"/>
</dbReference>
<dbReference type="GO" id="GO:0030246">
    <property type="term" value="F:carbohydrate binding"/>
    <property type="evidence" value="ECO:0007669"/>
    <property type="project" value="InterPro"/>
</dbReference>
<accession>A0A8I1GDE0</accession>
<dbReference type="CDD" id="cd06599">
    <property type="entry name" value="GH31_glycosidase_Aec37"/>
    <property type="match status" value="1"/>
</dbReference>
<dbReference type="Proteomes" id="UP000623250">
    <property type="component" value="Unassembled WGS sequence"/>
</dbReference>
<dbReference type="InterPro" id="IPR000322">
    <property type="entry name" value="Glyco_hydro_31_TIM"/>
</dbReference>
<dbReference type="Gene3D" id="2.60.40.1180">
    <property type="entry name" value="Golgi alpha-mannosidase II"/>
    <property type="match status" value="1"/>
</dbReference>
<dbReference type="InterPro" id="IPR025887">
    <property type="entry name" value="Glyco_hydro_31_N_dom"/>
</dbReference>
<dbReference type="GO" id="GO:0004553">
    <property type="term" value="F:hydrolase activity, hydrolyzing O-glycosyl compounds"/>
    <property type="evidence" value="ECO:0007669"/>
    <property type="project" value="InterPro"/>
</dbReference>
<evidence type="ECO:0000313" key="7">
    <source>
        <dbReference type="Proteomes" id="UP000623250"/>
    </source>
</evidence>
<proteinExistence type="inferred from homology"/>
<dbReference type="SUPFAM" id="SSF51011">
    <property type="entry name" value="Glycosyl hydrolase domain"/>
    <property type="match status" value="1"/>
</dbReference>
<dbReference type="InterPro" id="IPR017853">
    <property type="entry name" value="GH"/>
</dbReference>